<reference evidence="2 3" key="1">
    <citation type="submission" date="2017-04" db="EMBL/GenBank/DDBJ databases">
        <title>Genome Sequence of the Model Brown-Rot Fungus Postia placenta SB12.</title>
        <authorList>
            <consortium name="DOE Joint Genome Institute"/>
            <person name="Gaskell J."/>
            <person name="Kersten P."/>
            <person name="Larrondo L.F."/>
            <person name="Canessa P."/>
            <person name="Martinez D."/>
            <person name="Hibbett D."/>
            <person name="Schmoll M."/>
            <person name="Kubicek C.P."/>
            <person name="Martinez A.T."/>
            <person name="Yadav J."/>
            <person name="Master E."/>
            <person name="Magnuson J.K."/>
            <person name="James T."/>
            <person name="Yaver D."/>
            <person name="Berka R."/>
            <person name="Labutti K."/>
            <person name="Lipzen A."/>
            <person name="Aerts A."/>
            <person name="Barry K."/>
            <person name="Henrissat B."/>
            <person name="Blanchette R."/>
            <person name="Grigoriev I."/>
            <person name="Cullen D."/>
        </authorList>
    </citation>
    <scope>NUCLEOTIDE SEQUENCE [LARGE SCALE GENOMIC DNA]</scope>
    <source>
        <strain evidence="2 3">MAD-698-R-SB12</strain>
    </source>
</reference>
<organism evidence="2 3">
    <name type="scientific">Postia placenta MAD-698-R-SB12</name>
    <dbReference type="NCBI Taxonomy" id="670580"/>
    <lineage>
        <taxon>Eukaryota</taxon>
        <taxon>Fungi</taxon>
        <taxon>Dikarya</taxon>
        <taxon>Basidiomycota</taxon>
        <taxon>Agaricomycotina</taxon>
        <taxon>Agaricomycetes</taxon>
        <taxon>Polyporales</taxon>
        <taxon>Adustoporiaceae</taxon>
        <taxon>Rhodonia</taxon>
    </lineage>
</organism>
<feature type="region of interest" description="Disordered" evidence="1">
    <location>
        <begin position="18"/>
        <end position="90"/>
    </location>
</feature>
<gene>
    <name evidence="2" type="ORF">POSPLADRAFT_1055774</name>
</gene>
<dbReference type="RefSeq" id="XP_024340487.1">
    <property type="nucleotide sequence ID" value="XM_024480682.1"/>
</dbReference>
<protein>
    <recommendedName>
        <fullName evidence="4">HNH nuclease domain-containing protein</fullName>
    </recommendedName>
</protein>
<dbReference type="AlphaFoldDB" id="A0A1X6N5J5"/>
<dbReference type="EMBL" id="KZ110595">
    <property type="protein sequence ID" value="OSX63693.1"/>
    <property type="molecule type" value="Genomic_DNA"/>
</dbReference>
<keyword evidence="3" id="KW-1185">Reference proteome</keyword>
<feature type="region of interest" description="Disordered" evidence="1">
    <location>
        <begin position="238"/>
        <end position="271"/>
    </location>
</feature>
<accession>A0A1X6N5J5</accession>
<evidence type="ECO:0000313" key="3">
    <source>
        <dbReference type="Proteomes" id="UP000194127"/>
    </source>
</evidence>
<evidence type="ECO:0000256" key="1">
    <source>
        <dbReference type="SAM" id="MobiDB-lite"/>
    </source>
</evidence>
<dbReference type="GeneID" id="36325632"/>
<name>A0A1X6N5J5_9APHY</name>
<dbReference type="Proteomes" id="UP000194127">
    <property type="component" value="Unassembled WGS sequence"/>
</dbReference>
<sequence length="704" mass="78225">MNGLNIIIPDMLYALATEHSPRENTPALSDDTGSSSSRESSPPATPVSGLSRAPSISFDDNFKHIPTGDGTDIKIVEPDADSSPPEDITRPLKRRRLAETRAAEVRAESVLPPDTSNGMTKADDGAFFGLEHICISNCTSVGDVKPNSDEGHPSLAYVSRPLKRKRCADTSPDDVRAKRVRTFSISSDATKAQDRASFGLGYIPIHDCANIRVVEPDAAHADSPGIDLHAPLEAIARPPKRKRCADTTTDEVRVKRRRLSDSPSNASKLKYGGPYGPHPRCMITGCVSAEVEACYILPPDTPQPSDDLRTPIDSSSAYCSTPANIIFLRHDLRILWETNRLLMIPHPDHLDHRDTRPVYKYYVIAEDEHPPDSCTPKDYTLTPPVATACSSYRSLGWHELGANLHLMTIRVGREFMKRPLHYEHHLSKDALAHIPTVTPVYADVIEPVLSHIKRDSPVEVIPRLPKRKSCPDTETGAVPAKRMRMSVSTSETSKVEDGVPFGPHPRCMITGCVSADVEACYILPPDMPQLLIDYMMFNMRTKYNALRCHIPANIIFLRRDLRELWETNRLLMIPHPDHLQKLDRCAAYKYCIIAEEEHPPDSLHTTTTVPKTVAFINLASSQSRTDRPSSWELFYDSNAEWGDTLETPSLDDPWCLVPCSIFLVAILAPRIEPSYGGVGALVLVDLFEPDGTFFCPQLSRARLE</sequence>
<proteinExistence type="predicted"/>
<feature type="region of interest" description="Disordered" evidence="1">
    <location>
        <begin position="464"/>
        <end position="496"/>
    </location>
</feature>
<evidence type="ECO:0008006" key="4">
    <source>
        <dbReference type="Google" id="ProtNLM"/>
    </source>
</evidence>
<evidence type="ECO:0000313" key="2">
    <source>
        <dbReference type="EMBL" id="OSX63693.1"/>
    </source>
</evidence>